<evidence type="ECO:0000313" key="2">
    <source>
        <dbReference type="EMBL" id="TNN70924.1"/>
    </source>
</evidence>
<dbReference type="Proteomes" id="UP000314294">
    <property type="component" value="Unassembled WGS sequence"/>
</dbReference>
<feature type="compositionally biased region" description="Basic and acidic residues" evidence="1">
    <location>
        <begin position="82"/>
        <end position="94"/>
    </location>
</feature>
<evidence type="ECO:0000256" key="1">
    <source>
        <dbReference type="SAM" id="MobiDB-lite"/>
    </source>
</evidence>
<protein>
    <submittedName>
        <fullName evidence="2">Uncharacterized protein</fullName>
    </submittedName>
</protein>
<keyword evidence="3" id="KW-1185">Reference proteome</keyword>
<feature type="region of interest" description="Disordered" evidence="1">
    <location>
        <begin position="64"/>
        <end position="107"/>
    </location>
</feature>
<sequence length="107" mass="11709">MGGQVSEQQEDLPIKQRHTPSPCHVNREGLGLLLGFNPFAPVAFHNLILSAPLLHLHNSPPIHLNSSPAFPSSSPQSFCNTQRREGARVNRESPKGAAVEWNGRQVT</sequence>
<reference evidence="2 3" key="1">
    <citation type="submission" date="2019-03" db="EMBL/GenBank/DDBJ databases">
        <title>First draft genome of Liparis tanakae, snailfish: a comprehensive survey of snailfish specific genes.</title>
        <authorList>
            <person name="Kim W."/>
            <person name="Song I."/>
            <person name="Jeong J.-H."/>
            <person name="Kim D."/>
            <person name="Kim S."/>
            <person name="Ryu S."/>
            <person name="Song J.Y."/>
            <person name="Lee S.K."/>
        </authorList>
    </citation>
    <scope>NUCLEOTIDE SEQUENCE [LARGE SCALE GENOMIC DNA]</scope>
    <source>
        <tissue evidence="2">Muscle</tissue>
    </source>
</reference>
<organism evidence="2 3">
    <name type="scientific">Liparis tanakae</name>
    <name type="common">Tanaka's snailfish</name>
    <dbReference type="NCBI Taxonomy" id="230148"/>
    <lineage>
        <taxon>Eukaryota</taxon>
        <taxon>Metazoa</taxon>
        <taxon>Chordata</taxon>
        <taxon>Craniata</taxon>
        <taxon>Vertebrata</taxon>
        <taxon>Euteleostomi</taxon>
        <taxon>Actinopterygii</taxon>
        <taxon>Neopterygii</taxon>
        <taxon>Teleostei</taxon>
        <taxon>Neoteleostei</taxon>
        <taxon>Acanthomorphata</taxon>
        <taxon>Eupercaria</taxon>
        <taxon>Perciformes</taxon>
        <taxon>Cottioidei</taxon>
        <taxon>Cottales</taxon>
        <taxon>Liparidae</taxon>
        <taxon>Liparis</taxon>
    </lineage>
</organism>
<evidence type="ECO:0000313" key="3">
    <source>
        <dbReference type="Proteomes" id="UP000314294"/>
    </source>
</evidence>
<comment type="caution">
    <text evidence="2">The sequence shown here is derived from an EMBL/GenBank/DDBJ whole genome shotgun (WGS) entry which is preliminary data.</text>
</comment>
<feature type="compositionally biased region" description="Low complexity" evidence="1">
    <location>
        <begin position="66"/>
        <end position="78"/>
    </location>
</feature>
<feature type="region of interest" description="Disordered" evidence="1">
    <location>
        <begin position="1"/>
        <end position="21"/>
    </location>
</feature>
<dbReference type="AlphaFoldDB" id="A0A4Z2I0X0"/>
<accession>A0A4Z2I0X0</accession>
<dbReference type="EMBL" id="SRLO01000157">
    <property type="protein sequence ID" value="TNN70924.1"/>
    <property type="molecule type" value="Genomic_DNA"/>
</dbReference>
<name>A0A4Z2I0X0_9TELE</name>
<proteinExistence type="predicted"/>
<gene>
    <name evidence="2" type="ORF">EYF80_018909</name>
</gene>